<keyword evidence="3" id="KW-1185">Reference proteome</keyword>
<evidence type="ECO:0000256" key="1">
    <source>
        <dbReference type="SAM" id="MobiDB-lite"/>
    </source>
</evidence>
<feature type="region of interest" description="Disordered" evidence="1">
    <location>
        <begin position="13"/>
        <end position="44"/>
    </location>
</feature>
<proteinExistence type="predicted"/>
<accession>A0AAE6UIP4</accession>
<protein>
    <submittedName>
        <fullName evidence="2">Uncharacterized protein</fullName>
    </submittedName>
</protein>
<organism evidence="2 3">
    <name type="scientific">Ehrlichia ruminantium</name>
    <name type="common">heartwater rickettsia</name>
    <name type="synonym">Cowdria ruminantium</name>
    <dbReference type="NCBI Taxonomy" id="779"/>
    <lineage>
        <taxon>Bacteria</taxon>
        <taxon>Pseudomonadati</taxon>
        <taxon>Pseudomonadota</taxon>
        <taxon>Alphaproteobacteria</taxon>
        <taxon>Rickettsiales</taxon>
        <taxon>Anaplasmataceae</taxon>
        <taxon>Ehrlichia</taxon>
    </lineage>
</organism>
<sequence>MCSFYMLYDVNKKKKAPDGQGDDITSEICTTDGESDTRGTKSTEQPVDLVGQDFFLEEGGGGTKYI</sequence>
<evidence type="ECO:0000313" key="3">
    <source>
        <dbReference type="Proteomes" id="UP000422822"/>
    </source>
</evidence>
<reference evidence="2 3" key="1">
    <citation type="submission" date="2018-10" db="EMBL/GenBank/DDBJ databases">
        <title>Propagation and draft genome sequences of three atypical Erhlichia ruminantium isolates.</title>
        <authorList>
            <person name="Liebenberg J."/>
            <person name="Steyn H."/>
            <person name="Josemans A."/>
            <person name="Zweygarth E."/>
        </authorList>
    </citation>
    <scope>NUCLEOTIDE SEQUENCE [LARGE SCALE GENOMIC DNA]</scope>
    <source>
        <strain evidence="2 3">Omatjenne</strain>
    </source>
</reference>
<dbReference type="EMBL" id="CP033455">
    <property type="protein sequence ID" value="QGR03824.1"/>
    <property type="molecule type" value="Genomic_DNA"/>
</dbReference>
<gene>
    <name evidence="2" type="ORF">EDL80_04685</name>
</gene>
<dbReference type="AlphaFoldDB" id="A0AAE6UIP4"/>
<dbReference type="Proteomes" id="UP000422822">
    <property type="component" value="Chromosome"/>
</dbReference>
<evidence type="ECO:0000313" key="2">
    <source>
        <dbReference type="EMBL" id="QGR03824.1"/>
    </source>
</evidence>
<name>A0AAE6UIP4_EHRRU</name>